<dbReference type="Proteomes" id="UP001391051">
    <property type="component" value="Unassembled WGS sequence"/>
</dbReference>
<keyword evidence="2" id="KW-1185">Reference proteome</keyword>
<organism evidence="1 2">
    <name type="scientific">Apiospora aurea</name>
    <dbReference type="NCBI Taxonomy" id="335848"/>
    <lineage>
        <taxon>Eukaryota</taxon>
        <taxon>Fungi</taxon>
        <taxon>Dikarya</taxon>
        <taxon>Ascomycota</taxon>
        <taxon>Pezizomycotina</taxon>
        <taxon>Sordariomycetes</taxon>
        <taxon>Xylariomycetidae</taxon>
        <taxon>Amphisphaeriales</taxon>
        <taxon>Apiosporaceae</taxon>
        <taxon>Apiospora</taxon>
    </lineage>
</organism>
<gene>
    <name evidence="1" type="ORF">PG986_009504</name>
</gene>
<accession>A0ABR1Q7V2</accession>
<protein>
    <submittedName>
        <fullName evidence="1">Uncharacterized protein</fullName>
    </submittedName>
</protein>
<dbReference type="EMBL" id="JAQQWE010000006">
    <property type="protein sequence ID" value="KAK7948618.1"/>
    <property type="molecule type" value="Genomic_DNA"/>
</dbReference>
<sequence>MTRNVVELCEHMAGIATGNGCCGAGAWEPNAEEQRLGKRATKPIELFQCLHPSALPAHASDSTSRLGGWANETIWISTAHLGTAEWTHAQPRIPN</sequence>
<dbReference type="GeneID" id="92078788"/>
<reference evidence="1 2" key="1">
    <citation type="submission" date="2023-01" db="EMBL/GenBank/DDBJ databases">
        <title>Analysis of 21 Apiospora genomes using comparative genomics revels a genus with tremendous synthesis potential of carbohydrate active enzymes and secondary metabolites.</title>
        <authorList>
            <person name="Sorensen T."/>
        </authorList>
    </citation>
    <scope>NUCLEOTIDE SEQUENCE [LARGE SCALE GENOMIC DNA]</scope>
    <source>
        <strain evidence="1 2">CBS 24483</strain>
    </source>
</reference>
<evidence type="ECO:0000313" key="1">
    <source>
        <dbReference type="EMBL" id="KAK7948618.1"/>
    </source>
</evidence>
<comment type="caution">
    <text evidence="1">The sequence shown here is derived from an EMBL/GenBank/DDBJ whole genome shotgun (WGS) entry which is preliminary data.</text>
</comment>
<dbReference type="RefSeq" id="XP_066698124.1">
    <property type="nucleotide sequence ID" value="XM_066845726.1"/>
</dbReference>
<name>A0ABR1Q7V2_9PEZI</name>
<evidence type="ECO:0000313" key="2">
    <source>
        <dbReference type="Proteomes" id="UP001391051"/>
    </source>
</evidence>
<proteinExistence type="predicted"/>